<dbReference type="GO" id="GO:0005385">
    <property type="term" value="F:zinc ion transmembrane transporter activity"/>
    <property type="evidence" value="ECO:0007669"/>
    <property type="project" value="TreeGrafter"/>
</dbReference>
<feature type="compositionally biased region" description="Basic and acidic residues" evidence="5">
    <location>
        <begin position="189"/>
        <end position="203"/>
    </location>
</feature>
<sequence length="478" mass="51606">MPRRSLTLLLLTLLVALVAAETGKHDGGFMPDPEVPIFAEELEDLCQPIWRLSMVKKTLEAEASPVMRKVFAVLFPFGPAWNSILGTFYISSVPNFILAFIPAQINANTLNTMTAFATGGLLSDVFLHLIPHAFMGEHHGDGVQFVMVEEKRNILIGRVHILLLGIFVGFAAFFMMEKTLRVLGGEEGGEGHSHSHSHSHSENKATASGVATGSENGSARSRKGSKKSEAKEGAKEEEDAAKSAAGPSKMSAYLNLFGDFVHNITDGLAMAASFYASPLIGATTTLACFAHEIPHEIADYSILIRSGFTKRQAMQSQFVTAVGAFVGTFIGIAVASGSGASHSDRVDLAAAVRQEASGLLGTTTQLSDLVIPFVAGGFLYIGAVAVLPTLLTESKSGVQALREVSGVRGTISRYVTTQQTPSTIYHFYELDVASLEQDWLESNERRREWVDYAEAVRRLEWKVELANGLRLCTLAPSR</sequence>
<comment type="subcellular location">
    <subcellularLocation>
        <location evidence="1">Membrane</location>
        <topology evidence="1">Multi-pass membrane protein</topology>
    </subcellularLocation>
</comment>
<feature type="transmembrane region" description="Helical" evidence="6">
    <location>
        <begin position="80"/>
        <end position="101"/>
    </location>
</feature>
<dbReference type="GO" id="GO:0006882">
    <property type="term" value="P:intracellular zinc ion homeostasis"/>
    <property type="evidence" value="ECO:0007669"/>
    <property type="project" value="TreeGrafter"/>
</dbReference>
<evidence type="ECO:0000256" key="7">
    <source>
        <dbReference type="SAM" id="SignalP"/>
    </source>
</evidence>
<feature type="transmembrane region" description="Helical" evidence="6">
    <location>
        <begin position="113"/>
        <end position="134"/>
    </location>
</feature>
<feature type="signal peptide" evidence="7">
    <location>
        <begin position="1"/>
        <end position="20"/>
    </location>
</feature>
<gene>
    <name evidence="8" type="ORF">HMN09_00403900</name>
</gene>
<comment type="caution">
    <text evidence="8">The sequence shown here is derived from an EMBL/GenBank/DDBJ whole genome shotgun (WGS) entry which is preliminary data.</text>
</comment>
<feature type="transmembrane region" description="Helical" evidence="6">
    <location>
        <begin position="369"/>
        <end position="392"/>
    </location>
</feature>
<feature type="compositionally biased region" description="Polar residues" evidence="5">
    <location>
        <begin position="204"/>
        <end position="216"/>
    </location>
</feature>
<evidence type="ECO:0000256" key="2">
    <source>
        <dbReference type="ARBA" id="ARBA00022692"/>
    </source>
</evidence>
<evidence type="ECO:0000256" key="1">
    <source>
        <dbReference type="ARBA" id="ARBA00004141"/>
    </source>
</evidence>
<protein>
    <submittedName>
        <fullName evidence="8">Zinc/iron permease</fullName>
    </submittedName>
</protein>
<dbReference type="Proteomes" id="UP000613580">
    <property type="component" value="Unassembled WGS sequence"/>
</dbReference>
<evidence type="ECO:0000313" key="9">
    <source>
        <dbReference type="Proteomes" id="UP000613580"/>
    </source>
</evidence>
<reference evidence="8" key="1">
    <citation type="submission" date="2020-05" db="EMBL/GenBank/DDBJ databases">
        <title>Mycena genomes resolve the evolution of fungal bioluminescence.</title>
        <authorList>
            <person name="Tsai I.J."/>
        </authorList>
    </citation>
    <scope>NUCLEOTIDE SEQUENCE</scope>
    <source>
        <strain evidence="8">110903Hualien_Pintung</strain>
    </source>
</reference>
<name>A0A8H6TDP2_MYCCL</name>
<keyword evidence="7" id="KW-0732">Signal</keyword>
<dbReference type="AlphaFoldDB" id="A0A8H6TDP2"/>
<accession>A0A8H6TDP2</accession>
<keyword evidence="3 6" id="KW-1133">Transmembrane helix</keyword>
<evidence type="ECO:0000256" key="6">
    <source>
        <dbReference type="SAM" id="Phobius"/>
    </source>
</evidence>
<evidence type="ECO:0000256" key="3">
    <source>
        <dbReference type="ARBA" id="ARBA00022989"/>
    </source>
</evidence>
<dbReference type="PANTHER" id="PTHR16950:SF16">
    <property type="entry name" value="ZINC TRANSPORTER ZIP13"/>
    <property type="match status" value="1"/>
</dbReference>
<evidence type="ECO:0000313" key="8">
    <source>
        <dbReference type="EMBL" id="KAF7316708.1"/>
    </source>
</evidence>
<proteinExistence type="predicted"/>
<feature type="transmembrane region" description="Helical" evidence="6">
    <location>
        <begin position="318"/>
        <end position="338"/>
    </location>
</feature>
<organism evidence="8 9">
    <name type="scientific">Mycena chlorophos</name>
    <name type="common">Agaric fungus</name>
    <name type="synonym">Agaricus chlorophos</name>
    <dbReference type="NCBI Taxonomy" id="658473"/>
    <lineage>
        <taxon>Eukaryota</taxon>
        <taxon>Fungi</taxon>
        <taxon>Dikarya</taxon>
        <taxon>Basidiomycota</taxon>
        <taxon>Agaricomycotina</taxon>
        <taxon>Agaricomycetes</taxon>
        <taxon>Agaricomycetidae</taxon>
        <taxon>Agaricales</taxon>
        <taxon>Marasmiineae</taxon>
        <taxon>Mycenaceae</taxon>
        <taxon>Mycena</taxon>
    </lineage>
</organism>
<keyword evidence="4 6" id="KW-0472">Membrane</keyword>
<evidence type="ECO:0000256" key="5">
    <source>
        <dbReference type="SAM" id="MobiDB-lite"/>
    </source>
</evidence>
<feature type="chain" id="PRO_5034881882" evidence="7">
    <location>
        <begin position="21"/>
        <end position="478"/>
    </location>
</feature>
<dbReference type="OrthoDB" id="200954at2759"/>
<feature type="region of interest" description="Disordered" evidence="5">
    <location>
        <begin position="186"/>
        <end position="243"/>
    </location>
</feature>
<dbReference type="PANTHER" id="PTHR16950">
    <property type="entry name" value="ZINC TRANSPORTER SLC39A7 HISTIDINE-RICH MEMBRANE PROTEIN KE4"/>
    <property type="match status" value="1"/>
</dbReference>
<dbReference type="InterPro" id="IPR003689">
    <property type="entry name" value="ZIP"/>
</dbReference>
<feature type="transmembrane region" description="Helical" evidence="6">
    <location>
        <begin position="154"/>
        <end position="174"/>
    </location>
</feature>
<keyword evidence="2 6" id="KW-0812">Transmembrane</keyword>
<keyword evidence="9" id="KW-1185">Reference proteome</keyword>
<dbReference type="EMBL" id="JACAZE010000005">
    <property type="protein sequence ID" value="KAF7316708.1"/>
    <property type="molecule type" value="Genomic_DNA"/>
</dbReference>
<dbReference type="GO" id="GO:0016020">
    <property type="term" value="C:membrane"/>
    <property type="evidence" value="ECO:0007669"/>
    <property type="project" value="UniProtKB-SubCell"/>
</dbReference>
<dbReference type="Pfam" id="PF02535">
    <property type="entry name" value="Zip"/>
    <property type="match status" value="1"/>
</dbReference>
<evidence type="ECO:0000256" key="4">
    <source>
        <dbReference type="ARBA" id="ARBA00023136"/>
    </source>
</evidence>